<name>A0A915DL26_9BILA</name>
<feature type="region of interest" description="Disordered" evidence="1">
    <location>
        <begin position="201"/>
        <end position="242"/>
    </location>
</feature>
<proteinExistence type="predicted"/>
<dbReference type="AlphaFoldDB" id="A0A915DL26"/>
<feature type="compositionally biased region" description="Pro residues" evidence="1">
    <location>
        <begin position="30"/>
        <end position="39"/>
    </location>
</feature>
<feature type="compositionally biased region" description="Low complexity" evidence="1">
    <location>
        <begin position="257"/>
        <end position="317"/>
    </location>
</feature>
<keyword evidence="2" id="KW-1185">Reference proteome</keyword>
<feature type="compositionally biased region" description="Low complexity" evidence="1">
    <location>
        <begin position="224"/>
        <end position="239"/>
    </location>
</feature>
<evidence type="ECO:0000313" key="2">
    <source>
        <dbReference type="Proteomes" id="UP000887574"/>
    </source>
</evidence>
<evidence type="ECO:0000256" key="1">
    <source>
        <dbReference type="SAM" id="MobiDB-lite"/>
    </source>
</evidence>
<organism evidence="2 3">
    <name type="scientific">Ditylenchus dipsaci</name>
    <dbReference type="NCBI Taxonomy" id="166011"/>
    <lineage>
        <taxon>Eukaryota</taxon>
        <taxon>Metazoa</taxon>
        <taxon>Ecdysozoa</taxon>
        <taxon>Nematoda</taxon>
        <taxon>Chromadorea</taxon>
        <taxon>Rhabditida</taxon>
        <taxon>Tylenchina</taxon>
        <taxon>Tylenchomorpha</taxon>
        <taxon>Sphaerularioidea</taxon>
        <taxon>Anguinidae</taxon>
        <taxon>Anguininae</taxon>
        <taxon>Ditylenchus</taxon>
    </lineage>
</organism>
<feature type="region of interest" description="Disordered" evidence="1">
    <location>
        <begin position="1"/>
        <end position="44"/>
    </location>
</feature>
<dbReference type="Proteomes" id="UP000887574">
    <property type="component" value="Unplaced"/>
</dbReference>
<accession>A0A915DL26</accession>
<evidence type="ECO:0000313" key="3">
    <source>
        <dbReference type="WBParaSite" id="jg20707"/>
    </source>
</evidence>
<dbReference type="WBParaSite" id="jg20707">
    <property type="protein sequence ID" value="jg20707"/>
    <property type="gene ID" value="jg20707"/>
</dbReference>
<feature type="compositionally biased region" description="Low complexity" evidence="1">
    <location>
        <begin position="1"/>
        <end position="16"/>
    </location>
</feature>
<sequence length="437" mass="47392">MSASDAASDVAGALVSNGRESPKIIVQVPTSPPIVPRKPPFQRQRRSVQLANSPAAIQRQPIHSRGDTLPCRCLSYEVSHGHHHHRLHSTTSSDRIRPKIDTSPPLSMYNSPKSIHYRPFPVQLYRRPNSTDFSFVKSKEARLGSASNTFLKRYPSQGSLLVTIFMQLVHPLSPMLACLQRMHQMMEEMFMDLGIKRPNSVKYTGEGKGQEKNKSLTRNRANPTASLSSTKSTSSSNASFLPKSGSEMEVLVYPDYSKGSSSSSEHGSNQSSKNSHSRSGSSSSETSTQGSSNQGNNSNISNKQEENNNAEAKASSQLSESKRSPSDGVTDGLNACRAINSAGLQLVTVGRDENASTSVVEVKLQYVVLSLLIVQIVFPFPVLHGMPIKAPIYRAEPLFLLRNGANSANLHAFVVSNRAEGASCTVPVLANLSTSCL</sequence>
<feature type="region of interest" description="Disordered" evidence="1">
    <location>
        <begin position="255"/>
        <end position="332"/>
    </location>
</feature>
<reference evidence="3" key="1">
    <citation type="submission" date="2022-11" db="UniProtKB">
        <authorList>
            <consortium name="WormBaseParasite"/>
        </authorList>
    </citation>
    <scope>IDENTIFICATION</scope>
</reference>
<protein>
    <submittedName>
        <fullName evidence="3">Uncharacterized protein</fullName>
    </submittedName>
</protein>